<dbReference type="AlphaFoldDB" id="A0A0C9WUS8"/>
<reference evidence="3 4" key="1">
    <citation type="submission" date="2014-04" db="EMBL/GenBank/DDBJ databases">
        <authorList>
            <consortium name="DOE Joint Genome Institute"/>
            <person name="Kuo A."/>
            <person name="Kohler A."/>
            <person name="Nagy L.G."/>
            <person name="Floudas D."/>
            <person name="Copeland A."/>
            <person name="Barry K.W."/>
            <person name="Cichocki N."/>
            <person name="Veneault-Fourrey C."/>
            <person name="LaButti K."/>
            <person name="Lindquist E.A."/>
            <person name="Lipzen A."/>
            <person name="Lundell T."/>
            <person name="Morin E."/>
            <person name="Murat C."/>
            <person name="Sun H."/>
            <person name="Tunlid A."/>
            <person name="Henrissat B."/>
            <person name="Grigoriev I.V."/>
            <person name="Hibbett D.S."/>
            <person name="Martin F."/>
            <person name="Nordberg H.P."/>
            <person name="Cantor M.N."/>
            <person name="Hua S.X."/>
        </authorList>
    </citation>
    <scope>NUCLEOTIDE SEQUENCE [LARGE SCALE GENOMIC DNA]</scope>
    <source>
        <strain evidence="3 4">LaAM-08-1</strain>
    </source>
</reference>
<organism evidence="3 4">
    <name type="scientific">Laccaria amethystina LaAM-08-1</name>
    <dbReference type="NCBI Taxonomy" id="1095629"/>
    <lineage>
        <taxon>Eukaryota</taxon>
        <taxon>Fungi</taxon>
        <taxon>Dikarya</taxon>
        <taxon>Basidiomycota</taxon>
        <taxon>Agaricomycotina</taxon>
        <taxon>Agaricomycetes</taxon>
        <taxon>Agaricomycetidae</taxon>
        <taxon>Agaricales</taxon>
        <taxon>Agaricineae</taxon>
        <taxon>Hydnangiaceae</taxon>
        <taxon>Laccaria</taxon>
    </lineage>
</organism>
<evidence type="ECO:0000313" key="3">
    <source>
        <dbReference type="EMBL" id="KIJ96090.1"/>
    </source>
</evidence>
<feature type="transmembrane region" description="Helical" evidence="1">
    <location>
        <begin position="239"/>
        <end position="255"/>
    </location>
</feature>
<feature type="transmembrane region" description="Helical" evidence="1">
    <location>
        <begin position="20"/>
        <end position="41"/>
    </location>
</feature>
<keyword evidence="4" id="KW-1185">Reference proteome</keyword>
<dbReference type="Proteomes" id="UP000054477">
    <property type="component" value="Unassembled WGS sequence"/>
</dbReference>
<protein>
    <recommendedName>
        <fullName evidence="2">DUF6533 domain-containing protein</fullName>
    </recommendedName>
</protein>
<evidence type="ECO:0000313" key="4">
    <source>
        <dbReference type="Proteomes" id="UP000054477"/>
    </source>
</evidence>
<dbReference type="STRING" id="1095629.A0A0C9WUS8"/>
<feature type="domain" description="DUF6533" evidence="2">
    <location>
        <begin position="27"/>
        <end position="72"/>
    </location>
</feature>
<dbReference type="HOGENOM" id="CLU_035509_10_5_1"/>
<reference evidence="4" key="2">
    <citation type="submission" date="2015-01" db="EMBL/GenBank/DDBJ databases">
        <title>Evolutionary Origins and Diversification of the Mycorrhizal Mutualists.</title>
        <authorList>
            <consortium name="DOE Joint Genome Institute"/>
            <consortium name="Mycorrhizal Genomics Consortium"/>
            <person name="Kohler A."/>
            <person name="Kuo A."/>
            <person name="Nagy L.G."/>
            <person name="Floudas D."/>
            <person name="Copeland A."/>
            <person name="Barry K.W."/>
            <person name="Cichocki N."/>
            <person name="Veneault-Fourrey C."/>
            <person name="LaButti K."/>
            <person name="Lindquist E.A."/>
            <person name="Lipzen A."/>
            <person name="Lundell T."/>
            <person name="Morin E."/>
            <person name="Murat C."/>
            <person name="Riley R."/>
            <person name="Ohm R."/>
            <person name="Sun H."/>
            <person name="Tunlid A."/>
            <person name="Henrissat B."/>
            <person name="Grigoriev I.V."/>
            <person name="Hibbett D.S."/>
            <person name="Martin F."/>
        </authorList>
    </citation>
    <scope>NUCLEOTIDE SEQUENCE [LARGE SCALE GENOMIC DNA]</scope>
    <source>
        <strain evidence="4">LaAM-08-1</strain>
    </source>
</reference>
<keyword evidence="1" id="KW-1133">Transmembrane helix</keyword>
<dbReference type="Pfam" id="PF20151">
    <property type="entry name" value="DUF6533"/>
    <property type="match status" value="1"/>
</dbReference>
<proteinExistence type="predicted"/>
<dbReference type="EMBL" id="KN838733">
    <property type="protein sequence ID" value="KIJ96090.1"/>
    <property type="molecule type" value="Genomic_DNA"/>
</dbReference>
<sequence>MPKPPGFPFGLHNPFSQFPSTLLAHQYSAVAALTLLCWEYLLTCSQEYHHIWRLPLNQVKSAYLFARYYGILSQVVNVYLFLNFRAPVQMQACRSWHTFLFVSSASLQAILDYILILRVYALYNRSKRVGAYLMILFLTQASFTIAHGKQGSKEIFFDAACNWVQAPVEVIYLTVIICVLHVSMWYLCLKKLSDAPTQRLLRLVIRDGSCVFVTVCAIVLCGTPYAFLTKKAIPSMPLLIWPHTFFSVVTCRIILNMQSLHIEEPEGRAHRSNFILTSFFNMSQRESGLNEYDCAPSSSSGSLRRIPRNPNA</sequence>
<keyword evidence="1" id="KW-0472">Membrane</keyword>
<keyword evidence="1" id="KW-0812">Transmembrane</keyword>
<feature type="transmembrane region" description="Helical" evidence="1">
    <location>
        <begin position="62"/>
        <end position="84"/>
    </location>
</feature>
<evidence type="ECO:0000256" key="1">
    <source>
        <dbReference type="SAM" id="Phobius"/>
    </source>
</evidence>
<gene>
    <name evidence="3" type="ORF">K443DRAFT_682560</name>
</gene>
<evidence type="ECO:0000259" key="2">
    <source>
        <dbReference type="Pfam" id="PF20151"/>
    </source>
</evidence>
<dbReference type="InterPro" id="IPR045340">
    <property type="entry name" value="DUF6533"/>
</dbReference>
<feature type="transmembrane region" description="Helical" evidence="1">
    <location>
        <begin position="129"/>
        <end position="150"/>
    </location>
</feature>
<feature type="transmembrane region" description="Helical" evidence="1">
    <location>
        <begin position="210"/>
        <end position="227"/>
    </location>
</feature>
<feature type="transmembrane region" description="Helical" evidence="1">
    <location>
        <begin position="96"/>
        <end position="117"/>
    </location>
</feature>
<feature type="transmembrane region" description="Helical" evidence="1">
    <location>
        <begin position="170"/>
        <end position="189"/>
    </location>
</feature>
<dbReference type="OrthoDB" id="3020506at2759"/>
<accession>A0A0C9WUS8</accession>
<name>A0A0C9WUS8_9AGAR</name>